<keyword evidence="5" id="KW-0677">Repeat</keyword>
<keyword evidence="6" id="KW-0106">Calcium</keyword>
<dbReference type="PANTHER" id="PTHR22702">
    <property type="entry name" value="PROTEASE-ASSOCIATED DOMAIN-CONTAINING PROTEIN"/>
    <property type="match status" value="1"/>
</dbReference>
<dbReference type="InterPro" id="IPR056858">
    <property type="entry name" value="VSR_TRX"/>
</dbReference>
<dbReference type="AlphaFoldDB" id="A0A836CIN2"/>
<evidence type="ECO:0000256" key="7">
    <source>
        <dbReference type="ARBA" id="ARBA00022989"/>
    </source>
</evidence>
<feature type="domain" description="Vacuolar sorting receptor thioredoxin-like" evidence="13">
    <location>
        <begin position="178"/>
        <end position="384"/>
    </location>
</feature>
<dbReference type="GO" id="GO:0016020">
    <property type="term" value="C:membrane"/>
    <property type="evidence" value="ECO:0007669"/>
    <property type="project" value="UniProtKB-SubCell"/>
</dbReference>
<evidence type="ECO:0000259" key="12">
    <source>
        <dbReference type="Pfam" id="PF02225"/>
    </source>
</evidence>
<keyword evidence="3 11" id="KW-0812">Transmembrane</keyword>
<keyword evidence="2" id="KW-0245">EGF-like domain</keyword>
<evidence type="ECO:0000256" key="9">
    <source>
        <dbReference type="ARBA" id="ARBA00023180"/>
    </source>
</evidence>
<keyword evidence="8 11" id="KW-0472">Membrane</keyword>
<feature type="transmembrane region" description="Helical" evidence="11">
    <location>
        <begin position="429"/>
        <end position="451"/>
    </location>
</feature>
<dbReference type="PANTHER" id="PTHR22702:SF1">
    <property type="entry name" value="PROTEASE-ASSOCIATED DOMAIN-CONTAINING PROTEIN 1"/>
    <property type="match status" value="1"/>
</dbReference>
<name>A0A836CIN2_9STRA</name>
<keyword evidence="15" id="KW-1185">Reference proteome</keyword>
<evidence type="ECO:0000256" key="3">
    <source>
        <dbReference type="ARBA" id="ARBA00022692"/>
    </source>
</evidence>
<dbReference type="GO" id="GO:0012505">
    <property type="term" value="C:endomembrane system"/>
    <property type="evidence" value="ECO:0007669"/>
    <property type="project" value="UniProtKB-SubCell"/>
</dbReference>
<accession>A0A836CIN2</accession>
<protein>
    <recommendedName>
        <fullName evidence="16">PA domain-containing protein</fullName>
    </recommendedName>
</protein>
<evidence type="ECO:0000313" key="14">
    <source>
        <dbReference type="EMBL" id="KAG5187990.1"/>
    </source>
</evidence>
<evidence type="ECO:0000256" key="2">
    <source>
        <dbReference type="ARBA" id="ARBA00022536"/>
    </source>
</evidence>
<dbReference type="Proteomes" id="UP000664859">
    <property type="component" value="Unassembled WGS sequence"/>
</dbReference>
<evidence type="ECO:0000256" key="11">
    <source>
        <dbReference type="SAM" id="Phobius"/>
    </source>
</evidence>
<evidence type="ECO:0000256" key="8">
    <source>
        <dbReference type="ARBA" id="ARBA00023136"/>
    </source>
</evidence>
<dbReference type="InterPro" id="IPR003137">
    <property type="entry name" value="PA_domain"/>
</dbReference>
<keyword evidence="4" id="KW-0732">Signal</keyword>
<evidence type="ECO:0000256" key="6">
    <source>
        <dbReference type="ARBA" id="ARBA00022837"/>
    </source>
</evidence>
<feature type="domain" description="PA" evidence="12">
    <location>
        <begin position="42"/>
        <end position="152"/>
    </location>
</feature>
<evidence type="ECO:0000256" key="4">
    <source>
        <dbReference type="ARBA" id="ARBA00022729"/>
    </source>
</evidence>
<evidence type="ECO:0000256" key="10">
    <source>
        <dbReference type="ARBA" id="ARBA00037847"/>
    </source>
</evidence>
<keyword evidence="7 11" id="KW-1133">Transmembrane helix</keyword>
<evidence type="ECO:0000256" key="5">
    <source>
        <dbReference type="ARBA" id="ARBA00022737"/>
    </source>
</evidence>
<dbReference type="Pfam" id="PF02225">
    <property type="entry name" value="PA"/>
    <property type="match status" value="1"/>
</dbReference>
<sequence>MQSSQSSRLQIQIPTELFRSAGYEHQEALFGIPHYGGSIAQRLVYPGDFDQPYQLCSDVDAAKFTNPNPNQPFILLVDRGGADCTFVSKVRRAQHLGAAGAIIADDRCKCAGDAQCDSSVACEQLEPIMADDGSGADITIPSFLMTKTDGDLIKEHLKLKEFLQVEMTWSLPAPDDRVEWSLWTTAIDAAAAAFKGEMADVAAALGTHAFFTPHYTIYDGEEYGCRDDTHHCGNLCTNAGRYCNPDPDFDRDSGLSGADVIRETLRQKCIWLHYGGAQAPEADQGVGIKWWSYVNKFTTLCNTDKFTDETCVAAAMSECGIDKTLIGRCMTDSGGLEGDIDNTLLSDELREKSTKSIVVTPTVYVNNVVERGGITAASVLNTVCSGYASGTEPSACKCAGQGSSSAVRLCISNGMRPGGGGGGGGGVSLATVVAVVLAAALAMSAVGLLYYRKQQAAMRDQVRGILAEYMPLEDMDAVAGGAAAAPRRRACRSWSPRRRRAAAAATATRRPRTRVWCSSSSGDGAGGGGSGSGGEFASCAATAAAARRQRICVVRSGGGGGGVCLGLRGSQAVHRM</sequence>
<dbReference type="Gene3D" id="3.50.30.30">
    <property type="match status" value="1"/>
</dbReference>
<comment type="caution">
    <text evidence="14">The sequence shown here is derived from an EMBL/GenBank/DDBJ whole genome shotgun (WGS) entry which is preliminary data.</text>
</comment>
<dbReference type="InterPro" id="IPR046450">
    <property type="entry name" value="PA_dom_sf"/>
</dbReference>
<organism evidence="14 15">
    <name type="scientific">Tribonema minus</name>
    <dbReference type="NCBI Taxonomy" id="303371"/>
    <lineage>
        <taxon>Eukaryota</taxon>
        <taxon>Sar</taxon>
        <taxon>Stramenopiles</taxon>
        <taxon>Ochrophyta</taxon>
        <taxon>PX clade</taxon>
        <taxon>Xanthophyceae</taxon>
        <taxon>Tribonematales</taxon>
        <taxon>Tribonemataceae</taxon>
        <taxon>Tribonema</taxon>
    </lineage>
</organism>
<comment type="subcellular location">
    <subcellularLocation>
        <location evidence="10">Endomembrane system</location>
        <topology evidence="10">Single-pass membrane protein</topology>
    </subcellularLocation>
    <subcellularLocation>
        <location evidence="1">Membrane</location>
        <topology evidence="1">Single-pass type I membrane protein</topology>
    </subcellularLocation>
</comment>
<proteinExistence type="predicted"/>
<evidence type="ECO:0000259" key="13">
    <source>
        <dbReference type="Pfam" id="PF25011"/>
    </source>
</evidence>
<dbReference type="EMBL" id="JAFCMP010000079">
    <property type="protein sequence ID" value="KAG5187990.1"/>
    <property type="molecule type" value="Genomic_DNA"/>
</dbReference>
<dbReference type="Pfam" id="PF25011">
    <property type="entry name" value="VSR_TRX"/>
    <property type="match status" value="1"/>
</dbReference>
<evidence type="ECO:0000313" key="15">
    <source>
        <dbReference type="Proteomes" id="UP000664859"/>
    </source>
</evidence>
<reference evidence="14" key="1">
    <citation type="submission" date="2021-02" db="EMBL/GenBank/DDBJ databases">
        <title>First Annotated Genome of the Yellow-green Alga Tribonema minus.</title>
        <authorList>
            <person name="Mahan K.M."/>
        </authorList>
    </citation>
    <scope>NUCLEOTIDE SEQUENCE</scope>
    <source>
        <strain evidence="14">UTEX B ZZ1240</strain>
    </source>
</reference>
<dbReference type="SUPFAM" id="SSF52025">
    <property type="entry name" value="PA domain"/>
    <property type="match status" value="1"/>
</dbReference>
<evidence type="ECO:0008006" key="16">
    <source>
        <dbReference type="Google" id="ProtNLM"/>
    </source>
</evidence>
<gene>
    <name evidence="14" type="ORF">JKP88DRAFT_197950</name>
</gene>
<dbReference type="OrthoDB" id="10045365at2759"/>
<evidence type="ECO:0000256" key="1">
    <source>
        <dbReference type="ARBA" id="ARBA00004479"/>
    </source>
</evidence>
<keyword evidence="9" id="KW-0325">Glycoprotein</keyword>